<dbReference type="Pfam" id="PF00883">
    <property type="entry name" value="Peptidase_M17"/>
    <property type="match status" value="1"/>
</dbReference>
<feature type="chain" id="PRO_5002735843" evidence="6">
    <location>
        <begin position="27"/>
        <end position="525"/>
    </location>
</feature>
<evidence type="ECO:0000259" key="7">
    <source>
        <dbReference type="PROSITE" id="PS00631"/>
    </source>
</evidence>
<evidence type="ECO:0000256" key="5">
    <source>
        <dbReference type="ARBA" id="ARBA00023211"/>
    </source>
</evidence>
<proteinExistence type="inferred from homology"/>
<dbReference type="GO" id="GO:0070006">
    <property type="term" value="F:metalloaminopeptidase activity"/>
    <property type="evidence" value="ECO:0007669"/>
    <property type="project" value="InterPro"/>
</dbReference>
<keyword evidence="9" id="KW-1185">Reference proteome</keyword>
<keyword evidence="6" id="KW-0732">Signal</keyword>
<dbReference type="InterPro" id="IPR000819">
    <property type="entry name" value="Peptidase_M17_C"/>
</dbReference>
<dbReference type="KEGG" id="scl:sce2770"/>
<dbReference type="GO" id="GO:0030145">
    <property type="term" value="F:manganese ion binding"/>
    <property type="evidence" value="ECO:0007669"/>
    <property type="project" value="InterPro"/>
</dbReference>
<feature type="domain" description="Cytosol aminopeptidase" evidence="7">
    <location>
        <begin position="359"/>
        <end position="366"/>
    </location>
</feature>
<evidence type="ECO:0000256" key="3">
    <source>
        <dbReference type="ARBA" id="ARBA00022670"/>
    </source>
</evidence>
<protein>
    <submittedName>
        <fullName evidence="8">Aminopeptidase</fullName>
        <ecNumber evidence="8">3.4.11.1</ecNumber>
    </submittedName>
</protein>
<sequence>MLTHVTSFAAMVHVTSLAGLPANALAESNAAIAACDAVVLVAPSPIAKYAGGLGSAVGAVVEAAARVDSALEGKSAPLVLPAPGVPGGRLVLAPMGPLSEDVDDVRSVAEAAAAGFARAVDAGASRPLLVVRAPVGAAPRFARAVEVGALAALGSQWTPLEAREAEMAPRSAESVAVLGLSEARAREIAAIEVGRALCRDITGTEPERMAPRRVAEMCEAAFARTGVLVKIERNVDDYPLISAVSRASRVVERHRPCVVRLDYRPRGEIRRTVLLAGKGVTYDTGGVDLKTDGHMAGMSRDKGGAGAVAGLVRAAAALGLEGVRIVGLLGLVRNSIGEESYVSDEIIRSRAGVRVRIGNTDAEGRLILADLLALGRELAMSGAADPIVFSVATLTGHVYRAHGPYTGAIGNSAARPELDRLDVLAERWGEPMERVRPRREDYAFVAPRSSAEDVVSSNRLASVNTPRGHQFPFAFLDIASGLKGGALPFIHLDIGGVGVESADWQFGRPTGIPIPSLTAYLSGES</sequence>
<organism evidence="8 9">
    <name type="scientific">Sorangium cellulosum (strain So ce56)</name>
    <name type="common">Polyangium cellulosum (strain So ce56)</name>
    <dbReference type="NCBI Taxonomy" id="448385"/>
    <lineage>
        <taxon>Bacteria</taxon>
        <taxon>Pseudomonadati</taxon>
        <taxon>Myxococcota</taxon>
        <taxon>Polyangia</taxon>
        <taxon>Polyangiales</taxon>
        <taxon>Polyangiaceae</taxon>
        <taxon>Sorangium</taxon>
    </lineage>
</organism>
<dbReference type="EMBL" id="AM746676">
    <property type="protein sequence ID" value="CAN92929.1"/>
    <property type="molecule type" value="Genomic_DNA"/>
</dbReference>
<evidence type="ECO:0000256" key="2">
    <source>
        <dbReference type="ARBA" id="ARBA00022438"/>
    </source>
</evidence>
<reference evidence="8 9" key="1">
    <citation type="journal article" date="2007" name="Nat. Biotechnol.">
        <title>Complete genome sequence of the myxobacterium Sorangium cellulosum.</title>
        <authorList>
            <person name="Schneiker S."/>
            <person name="Perlova O."/>
            <person name="Kaiser O."/>
            <person name="Gerth K."/>
            <person name="Alici A."/>
            <person name="Altmeyer M.O."/>
            <person name="Bartels D."/>
            <person name="Bekel T."/>
            <person name="Beyer S."/>
            <person name="Bode E."/>
            <person name="Bode H.B."/>
            <person name="Bolten C.J."/>
            <person name="Choudhuri J.V."/>
            <person name="Doss S."/>
            <person name="Elnakady Y.A."/>
            <person name="Frank B."/>
            <person name="Gaigalat L."/>
            <person name="Goesmann A."/>
            <person name="Groeger C."/>
            <person name="Gross F."/>
            <person name="Jelsbak L."/>
            <person name="Jelsbak L."/>
            <person name="Kalinowski J."/>
            <person name="Kegler C."/>
            <person name="Knauber T."/>
            <person name="Konietzny S."/>
            <person name="Kopp M."/>
            <person name="Krause L."/>
            <person name="Krug D."/>
            <person name="Linke B."/>
            <person name="Mahmud T."/>
            <person name="Martinez-Arias R."/>
            <person name="McHardy A.C."/>
            <person name="Merai M."/>
            <person name="Meyer F."/>
            <person name="Mormann S."/>
            <person name="Munoz-Dorado J."/>
            <person name="Perez J."/>
            <person name="Pradella S."/>
            <person name="Rachid S."/>
            <person name="Raddatz G."/>
            <person name="Rosenau F."/>
            <person name="Rueckert C."/>
            <person name="Sasse F."/>
            <person name="Scharfe M."/>
            <person name="Schuster S.C."/>
            <person name="Suen G."/>
            <person name="Treuner-Lange A."/>
            <person name="Velicer G.J."/>
            <person name="Vorholter F.-J."/>
            <person name="Weissman K.J."/>
            <person name="Welch R.D."/>
            <person name="Wenzel S.C."/>
            <person name="Whitworth D.E."/>
            <person name="Wilhelm S."/>
            <person name="Wittmann C."/>
            <person name="Bloecker H."/>
            <person name="Puehler A."/>
            <person name="Mueller R."/>
        </authorList>
    </citation>
    <scope>NUCLEOTIDE SEQUENCE [LARGE SCALE GENOMIC DNA]</scope>
    <source>
        <strain evidence="9">So ce56</strain>
    </source>
</reference>
<dbReference type="PRINTS" id="PR00481">
    <property type="entry name" value="LAMNOPPTDASE"/>
</dbReference>
<accession>A9GAY5</accession>
<evidence type="ECO:0000313" key="8">
    <source>
        <dbReference type="EMBL" id="CAN92929.1"/>
    </source>
</evidence>
<name>A9GAY5_SORC5</name>
<dbReference type="Proteomes" id="UP000002139">
    <property type="component" value="Chromosome"/>
</dbReference>
<dbReference type="HOGENOM" id="CLU_013734_0_1_7"/>
<dbReference type="GO" id="GO:0005737">
    <property type="term" value="C:cytoplasm"/>
    <property type="evidence" value="ECO:0007669"/>
    <property type="project" value="InterPro"/>
</dbReference>
<evidence type="ECO:0000256" key="1">
    <source>
        <dbReference type="ARBA" id="ARBA00009528"/>
    </source>
</evidence>
<dbReference type="STRING" id="448385.sce2770"/>
<dbReference type="eggNOG" id="COG0260">
    <property type="taxonomic scope" value="Bacteria"/>
</dbReference>
<dbReference type="PANTHER" id="PTHR11963">
    <property type="entry name" value="LEUCINE AMINOPEPTIDASE-RELATED"/>
    <property type="match status" value="1"/>
</dbReference>
<evidence type="ECO:0000256" key="6">
    <source>
        <dbReference type="SAM" id="SignalP"/>
    </source>
</evidence>
<evidence type="ECO:0000256" key="4">
    <source>
        <dbReference type="ARBA" id="ARBA00022801"/>
    </source>
</evidence>
<feature type="signal peptide" evidence="6">
    <location>
        <begin position="1"/>
        <end position="26"/>
    </location>
</feature>
<keyword evidence="4 8" id="KW-0378">Hydrolase</keyword>
<dbReference type="PANTHER" id="PTHR11963:SF48">
    <property type="entry name" value="DIPEPTIDASE B, ISOFORM A"/>
    <property type="match status" value="1"/>
</dbReference>
<keyword evidence="3" id="KW-0645">Protease</keyword>
<dbReference type="InterPro" id="IPR011356">
    <property type="entry name" value="Leucine_aapep/pepB"/>
</dbReference>
<keyword evidence="2 8" id="KW-0031">Aminopeptidase</keyword>
<dbReference type="Gene3D" id="3.40.630.10">
    <property type="entry name" value="Zn peptidases"/>
    <property type="match status" value="1"/>
</dbReference>
<comment type="similarity">
    <text evidence="1">Belongs to the peptidase M17 family.</text>
</comment>
<gene>
    <name evidence="8" type="primary">pepA2</name>
    <name evidence="8" type="ordered locus">sce2770</name>
</gene>
<dbReference type="PROSITE" id="PS00631">
    <property type="entry name" value="CYTOSOL_AP"/>
    <property type="match status" value="1"/>
</dbReference>
<dbReference type="AlphaFoldDB" id="A9GAY5"/>
<dbReference type="EC" id="3.4.11.1" evidence="8"/>
<dbReference type="BioCyc" id="SCEL448385:SCE_RS14200-MONOMER"/>
<evidence type="ECO:0000313" key="9">
    <source>
        <dbReference type="Proteomes" id="UP000002139"/>
    </source>
</evidence>
<dbReference type="GO" id="GO:0006508">
    <property type="term" value="P:proteolysis"/>
    <property type="evidence" value="ECO:0007669"/>
    <property type="project" value="UniProtKB-KW"/>
</dbReference>
<keyword evidence="5" id="KW-0464">Manganese</keyword>
<dbReference type="SUPFAM" id="SSF53187">
    <property type="entry name" value="Zn-dependent exopeptidases"/>
    <property type="match status" value="1"/>
</dbReference>